<gene>
    <name evidence="1" type="ORF">MNBD_NITROSPIRAE02-279</name>
</gene>
<accession>A0A3B1CVC2</accession>
<dbReference type="AlphaFoldDB" id="A0A3B1CVC2"/>
<evidence type="ECO:0008006" key="2">
    <source>
        <dbReference type="Google" id="ProtNLM"/>
    </source>
</evidence>
<sequence>MILLAWITRENRREIEDVLLGLRVLFEEISPLIESYNSEVCPYCEDVCCKQRHAYYDSEDRLYISVLGLAVPEYSERSLEEPCEFLSFNGCSRPRWQRPFRCTWYFCEPLLRYMYDGPGRPHRRLVRLLQEIVELRGKLLSCCCRETKIQKQSF</sequence>
<name>A0A3B1CVC2_9ZZZZ</name>
<evidence type="ECO:0000313" key="1">
    <source>
        <dbReference type="EMBL" id="VAX32332.1"/>
    </source>
</evidence>
<reference evidence="1" key="1">
    <citation type="submission" date="2018-06" db="EMBL/GenBank/DDBJ databases">
        <authorList>
            <person name="Zhirakovskaya E."/>
        </authorList>
    </citation>
    <scope>NUCLEOTIDE SEQUENCE</scope>
</reference>
<proteinExistence type="predicted"/>
<dbReference type="EMBL" id="UOGH01000251">
    <property type="protein sequence ID" value="VAX32332.1"/>
    <property type="molecule type" value="Genomic_DNA"/>
</dbReference>
<organism evidence="1">
    <name type="scientific">hydrothermal vent metagenome</name>
    <dbReference type="NCBI Taxonomy" id="652676"/>
    <lineage>
        <taxon>unclassified sequences</taxon>
        <taxon>metagenomes</taxon>
        <taxon>ecological metagenomes</taxon>
    </lineage>
</organism>
<protein>
    <recommendedName>
        <fullName evidence="2">YkgJ family cysteine cluster protein</fullName>
    </recommendedName>
</protein>